<dbReference type="InParanoid" id="A3GHT3"/>
<dbReference type="PANTHER" id="PTHR48022">
    <property type="entry name" value="PLASTIDIC GLUCOSE TRANSPORTER 4"/>
    <property type="match status" value="1"/>
</dbReference>
<feature type="domain" description="Major facilitator superfamily (MFS) profile" evidence="8">
    <location>
        <begin position="11"/>
        <end position="460"/>
    </location>
</feature>
<feature type="transmembrane region" description="Helical" evidence="7">
    <location>
        <begin position="52"/>
        <end position="71"/>
    </location>
</feature>
<evidence type="ECO:0000256" key="5">
    <source>
        <dbReference type="ARBA" id="ARBA00022989"/>
    </source>
</evidence>
<dbReference type="SUPFAM" id="SSF103473">
    <property type="entry name" value="MFS general substrate transporter"/>
    <property type="match status" value="1"/>
</dbReference>
<sequence>MGLKIYNSYGITSIVAICGILLGIESSSWMNFLISSPFTNYFGVITAWENAIVMSSNGIGAVVGCVICGIYCDALGCISSFQLAGGFWVGGSLVSCFSSYIYMVVIGRLIKGLAMGILSSLIPVYVAETIVKKASSISFVQLNAAISGLAMYYIAYFFPVLMPNEYSFRFAWAIEALPAIAIFILSFFLPESPKWLATKSRWGQAAKNLDKIKAYQNGKPQEKTNRDDREYVLRAYTSGPEIRNSSYDKIFGKKYWKHTVSGISTQVFVQLTSVQVLMNYFLFICELCGIEEHSLIFVSSASNVVQVIFTLVPLFILDNTRRRDSLTFGLIILSVSFLALFIIILTFGEHFTHEGFDLLFRFEMFDEPASAVLAIFLFINAVYSSTVLSASWLYAGELFPGPARAKGASICMCASWMVNTTMGLVLPILFKYIGPWTFATLALFSFVGGIALMFLPETRDLGEYELYSIFNFN</sequence>
<accession>A3GHT3</accession>
<dbReference type="OrthoDB" id="4142200at2759"/>
<keyword evidence="4 7" id="KW-0812">Transmembrane</keyword>
<dbReference type="RefSeq" id="XP_001386897.2">
    <property type="nucleotide sequence ID" value="XM_001386860.1"/>
</dbReference>
<dbReference type="Proteomes" id="UP000002258">
    <property type="component" value="Chromosome 1"/>
</dbReference>
<comment type="subcellular location">
    <subcellularLocation>
        <location evidence="1">Membrane</location>
        <topology evidence="1">Multi-pass membrane protein</topology>
    </subcellularLocation>
</comment>
<evidence type="ECO:0000256" key="1">
    <source>
        <dbReference type="ARBA" id="ARBA00004141"/>
    </source>
</evidence>
<keyword evidence="10" id="KW-1185">Reference proteome</keyword>
<dbReference type="GO" id="GO:0016020">
    <property type="term" value="C:membrane"/>
    <property type="evidence" value="ECO:0007669"/>
    <property type="project" value="UniProtKB-SubCell"/>
</dbReference>
<dbReference type="Pfam" id="PF00083">
    <property type="entry name" value="Sugar_tr"/>
    <property type="match status" value="1"/>
</dbReference>
<keyword evidence="3" id="KW-0813">Transport</keyword>
<dbReference type="eggNOG" id="KOG0254">
    <property type="taxonomic scope" value="Eukaryota"/>
</dbReference>
<feature type="transmembrane region" description="Helical" evidence="7">
    <location>
        <begin position="109"/>
        <end position="127"/>
    </location>
</feature>
<reference evidence="9 10" key="1">
    <citation type="journal article" date="2007" name="Nat. Biotechnol.">
        <title>Genome sequence of the lignocellulose-bioconverting and xylose-fermenting yeast Pichia stipitis.</title>
        <authorList>
            <person name="Jeffries T.W."/>
            <person name="Grigoriev I.V."/>
            <person name="Grimwood J."/>
            <person name="Laplaza J.M."/>
            <person name="Aerts A."/>
            <person name="Salamov A."/>
            <person name="Schmutz J."/>
            <person name="Lindquist E."/>
            <person name="Dehal P."/>
            <person name="Shapiro H."/>
            <person name="Jin Y.S."/>
            <person name="Passoth V."/>
            <person name="Richardson P.M."/>
        </authorList>
    </citation>
    <scope>NUCLEOTIDE SEQUENCE [LARGE SCALE GENOMIC DNA]</scope>
    <source>
        <strain evidence="10">ATCC 58785 / CBS 6054 / NBRC 10063 / NRRL Y-11545</strain>
    </source>
</reference>
<dbReference type="InterPro" id="IPR003663">
    <property type="entry name" value="Sugar/inositol_transpt"/>
</dbReference>
<dbReference type="HOGENOM" id="CLU_001265_30_12_1"/>
<organism evidence="9 10">
    <name type="scientific">Scheffersomyces stipitis (strain ATCC 58785 / CBS 6054 / NBRC 10063 / NRRL Y-11545)</name>
    <name type="common">Yeast</name>
    <name type="synonym">Pichia stipitis</name>
    <dbReference type="NCBI Taxonomy" id="322104"/>
    <lineage>
        <taxon>Eukaryota</taxon>
        <taxon>Fungi</taxon>
        <taxon>Dikarya</taxon>
        <taxon>Ascomycota</taxon>
        <taxon>Saccharomycotina</taxon>
        <taxon>Pichiomycetes</taxon>
        <taxon>Debaryomycetaceae</taxon>
        <taxon>Scheffersomyces</taxon>
    </lineage>
</organism>
<name>A3GHT3_PICST</name>
<evidence type="ECO:0000256" key="2">
    <source>
        <dbReference type="ARBA" id="ARBA00010992"/>
    </source>
</evidence>
<dbReference type="Gene3D" id="1.20.1250.20">
    <property type="entry name" value="MFS general substrate transporter like domains"/>
    <property type="match status" value="1"/>
</dbReference>
<feature type="transmembrane region" description="Helical" evidence="7">
    <location>
        <begin position="83"/>
        <end position="103"/>
    </location>
</feature>
<dbReference type="OMA" id="YSTGVCI"/>
<dbReference type="InterPro" id="IPR036259">
    <property type="entry name" value="MFS_trans_sf"/>
</dbReference>
<dbReference type="STRING" id="322104.A3GHT3"/>
<feature type="transmembrane region" description="Helical" evidence="7">
    <location>
        <begin position="295"/>
        <end position="316"/>
    </location>
</feature>
<dbReference type="PROSITE" id="PS50850">
    <property type="entry name" value="MFS"/>
    <property type="match status" value="1"/>
</dbReference>
<feature type="non-terminal residue" evidence="9">
    <location>
        <position position="473"/>
    </location>
</feature>
<feature type="transmembrane region" description="Helical" evidence="7">
    <location>
        <begin position="139"/>
        <end position="158"/>
    </location>
</feature>
<evidence type="ECO:0000256" key="7">
    <source>
        <dbReference type="SAM" id="Phobius"/>
    </source>
</evidence>
<evidence type="ECO:0000256" key="3">
    <source>
        <dbReference type="ARBA" id="ARBA00022448"/>
    </source>
</evidence>
<evidence type="ECO:0000256" key="6">
    <source>
        <dbReference type="ARBA" id="ARBA00023136"/>
    </source>
</evidence>
<comment type="similarity">
    <text evidence="2">Belongs to the major facilitator superfamily. Sugar transporter (TC 2.A.1.1) family.</text>
</comment>
<evidence type="ECO:0000313" key="10">
    <source>
        <dbReference type="Proteomes" id="UP000002258"/>
    </source>
</evidence>
<keyword evidence="9" id="KW-0762">Sugar transport</keyword>
<feature type="transmembrane region" description="Helical" evidence="7">
    <location>
        <begin position="436"/>
        <end position="455"/>
    </location>
</feature>
<dbReference type="AlphaFoldDB" id="A3GHT3"/>
<feature type="transmembrane region" description="Helical" evidence="7">
    <location>
        <begin position="263"/>
        <end position="283"/>
    </location>
</feature>
<dbReference type="GeneID" id="4851832"/>
<protein>
    <submittedName>
        <fullName evidence="9">High-affinity glucose transporter</fullName>
    </submittedName>
</protein>
<dbReference type="PANTHER" id="PTHR48022:SF7">
    <property type="entry name" value="MAJOR FACILITATOR SUPERFAMILY (MFS) PROFILE DOMAIN-CONTAINING PROTEIN-RELATED"/>
    <property type="match status" value="1"/>
</dbReference>
<dbReference type="GO" id="GO:0005351">
    <property type="term" value="F:carbohydrate:proton symporter activity"/>
    <property type="evidence" value="ECO:0007669"/>
    <property type="project" value="TreeGrafter"/>
</dbReference>
<gene>
    <name evidence="9" type="primary">HGT1</name>
    <name evidence="9" type="ORF">PICST_53880</name>
</gene>
<keyword evidence="5 7" id="KW-1133">Transmembrane helix</keyword>
<dbReference type="PRINTS" id="PR00171">
    <property type="entry name" value="SUGRTRNSPORT"/>
</dbReference>
<dbReference type="InterPro" id="IPR050360">
    <property type="entry name" value="MFS_Sugar_Transporters"/>
</dbReference>
<feature type="transmembrane region" description="Helical" evidence="7">
    <location>
        <begin position="170"/>
        <end position="189"/>
    </location>
</feature>
<keyword evidence="6 7" id="KW-0472">Membrane</keyword>
<dbReference type="InterPro" id="IPR020846">
    <property type="entry name" value="MFS_dom"/>
</dbReference>
<feature type="transmembrane region" description="Helical" evidence="7">
    <location>
        <begin position="12"/>
        <end position="32"/>
    </location>
</feature>
<proteinExistence type="inferred from homology"/>
<dbReference type="EMBL" id="AAVQ01000002">
    <property type="protein sequence ID" value="EAZ62874.2"/>
    <property type="molecule type" value="Genomic_DNA"/>
</dbReference>
<evidence type="ECO:0000313" key="9">
    <source>
        <dbReference type="EMBL" id="EAZ62874.2"/>
    </source>
</evidence>
<evidence type="ECO:0000259" key="8">
    <source>
        <dbReference type="PROSITE" id="PS50850"/>
    </source>
</evidence>
<feature type="transmembrane region" description="Helical" evidence="7">
    <location>
        <begin position="368"/>
        <end position="395"/>
    </location>
</feature>
<feature type="transmembrane region" description="Helical" evidence="7">
    <location>
        <begin position="328"/>
        <end position="348"/>
    </location>
</feature>
<dbReference type="InterPro" id="IPR005828">
    <property type="entry name" value="MFS_sugar_transport-like"/>
</dbReference>
<dbReference type="KEGG" id="pic:PICST_53880"/>
<comment type="caution">
    <text evidence="9">The sequence shown here is derived from an EMBL/GenBank/DDBJ whole genome shotgun (WGS) entry which is preliminary data.</text>
</comment>
<feature type="transmembrane region" description="Helical" evidence="7">
    <location>
        <begin position="407"/>
        <end position="430"/>
    </location>
</feature>
<evidence type="ECO:0000256" key="4">
    <source>
        <dbReference type="ARBA" id="ARBA00022692"/>
    </source>
</evidence>